<protein>
    <recommendedName>
        <fullName evidence="3">Carboxypeptidase regulatory-like domain-containing protein</fullName>
    </recommendedName>
</protein>
<accession>A0A365P4W9</accession>
<dbReference type="AlphaFoldDB" id="A0A365P4W9"/>
<reference evidence="1 2" key="1">
    <citation type="submission" date="2018-06" db="EMBL/GenBank/DDBJ databases">
        <title>Flavobacterium tibetense sp. nov., isolated from a wetland YonghuCo on Tibetan Plateau.</title>
        <authorList>
            <person name="Xing P."/>
            <person name="Phurbu D."/>
            <person name="Lu H."/>
        </authorList>
    </citation>
    <scope>NUCLEOTIDE SEQUENCE [LARGE SCALE GENOMIC DNA]</scope>
    <source>
        <strain evidence="1 2">YH5</strain>
    </source>
</reference>
<evidence type="ECO:0000313" key="2">
    <source>
        <dbReference type="Proteomes" id="UP000253319"/>
    </source>
</evidence>
<evidence type="ECO:0000313" key="1">
    <source>
        <dbReference type="EMBL" id="RBA29463.1"/>
    </source>
</evidence>
<comment type="caution">
    <text evidence="1">The sequence shown here is derived from an EMBL/GenBank/DDBJ whole genome shotgun (WGS) entry which is preliminary data.</text>
</comment>
<gene>
    <name evidence="1" type="ORF">DPN68_02125</name>
</gene>
<proteinExistence type="predicted"/>
<keyword evidence="2" id="KW-1185">Reference proteome</keyword>
<organism evidence="1 2">
    <name type="scientific">Flavobacterium tibetense</name>
    <dbReference type="NCBI Taxonomy" id="2233533"/>
    <lineage>
        <taxon>Bacteria</taxon>
        <taxon>Pseudomonadati</taxon>
        <taxon>Bacteroidota</taxon>
        <taxon>Flavobacteriia</taxon>
        <taxon>Flavobacteriales</taxon>
        <taxon>Flavobacteriaceae</taxon>
        <taxon>Flavobacterium</taxon>
    </lineage>
</organism>
<dbReference type="EMBL" id="QLST01000002">
    <property type="protein sequence ID" value="RBA29463.1"/>
    <property type="molecule type" value="Genomic_DNA"/>
</dbReference>
<dbReference type="Gene3D" id="2.60.40.1930">
    <property type="match status" value="1"/>
</dbReference>
<dbReference type="Proteomes" id="UP000253319">
    <property type="component" value="Unassembled WGS sequence"/>
</dbReference>
<name>A0A365P4W9_9FLAO</name>
<evidence type="ECO:0008006" key="3">
    <source>
        <dbReference type="Google" id="ProtNLM"/>
    </source>
</evidence>
<sequence length="762" mass="88085">MILDEKVKDYFNLTRENIHLHFNKETYINNETIWFKGYVIDKASGILNIETTNVYVSLLDKEKKVIGTKLVLCNFGTFSGHWDLDKDLTSGYYYIHAFTNFMNNFKENESSLFKIKILNPKENEVIENIDILTNATIEIAAEGGNFIFECDNRIGVTIKDCNGKGIKQENIKVVDSKNNIINQFATNSEGYGAFYILNTKNEAYKILVENKYAKIEKNLPPVQIEGVTISTSNSINADQLLIEIKTNKNTLSKIKNKKYQLIFQKNHLISQSDIILNEKIKKITIAKEKLQDGINFIKLLDEKNQLVCERVIYNHPKNETALKLNKLKIENDSIILGGKIENKIASLSVSVLPSETINSFENNAITSQLKVNNYLLNDLKNYSYYFKNFDRIKAYELDIFLLSQKESKYRWQNFLNSNLIDKYEFQKGLNVKVTLNQDLPKKSNTNYTGNLIILEEKTILQEKLESMNTFNFKNVIVKDSTDVLFSLNANDENFNKQVNSVARVINSFTRVKIPETNHCVPSTYIKRDYQNLDFPQNNKTIMLKNIEVSKKRDELKFNKIPQNKIARGLKIDPEKEHLSLLQFLQKNGYNITNTPNLVRVQNVGMRRANGDASEPVIFIDDFPINDLTFLREYNSSDVDEIYFNKFDNSNQTIKGELGTIRIYLRRELNLDKIKPKGLKVNTITNGFQAEKPFLNPYDSNFNSEAYKTHGTINWIPNIYTDKDGNFEFKTAFLEQDKILLNIQGIDSEGNLYYENVIVKTKE</sequence>